<dbReference type="OrthoDB" id="542452at2"/>
<keyword evidence="1" id="KW-0472">Membrane</keyword>
<keyword evidence="3" id="KW-1185">Reference proteome</keyword>
<dbReference type="PANTHER" id="PTHR35551:SF1">
    <property type="entry name" value="ACCLIMATION OF PHOTOSYNTHESIS TO ENVIRONMENT"/>
    <property type="match status" value="1"/>
</dbReference>
<sequence length="197" mass="21676">MAIRPSLSNLGVGIGLVLVVIGFWAYATENVSLSLPGLFYGGPLLLIGVALKAAELKPVPFSQPTSAEVLALREQQATATQTQVRTDVNRYRYGQYVHLETTLKALDLIVKNQERPELDGVREENRSGAYALVLEFSTPDTAFSKWQQKQEKMTRFFGPNIAIELSQPKAHRVELALITTTESQQQPSQGQSMAVSS</sequence>
<dbReference type="InterPro" id="IPR021275">
    <property type="entry name" value="DUF2854"/>
</dbReference>
<accession>A0A0M2Q246</accession>
<name>A0A0M2Q246_PROHO</name>
<protein>
    <submittedName>
        <fullName evidence="2">Membrane protein</fullName>
    </submittedName>
</protein>
<dbReference type="RefSeq" id="WP_016924367.1">
    <property type="nucleotide sequence ID" value="NZ_KB235941.1"/>
</dbReference>
<reference evidence="2" key="1">
    <citation type="submission" date="2012-04" db="EMBL/GenBank/DDBJ databases">
        <authorList>
            <person name="Borisov I.G."/>
            <person name="Ivanikova N.V."/>
            <person name="Pinevich A.V."/>
        </authorList>
    </citation>
    <scope>NUCLEOTIDE SEQUENCE</scope>
    <source>
        <strain evidence="2">CALU 1027</strain>
    </source>
</reference>
<proteinExistence type="predicted"/>
<keyword evidence="1" id="KW-1133">Transmembrane helix</keyword>
<dbReference type="Proteomes" id="UP000034681">
    <property type="component" value="Unassembled WGS sequence"/>
</dbReference>
<evidence type="ECO:0000313" key="3">
    <source>
        <dbReference type="Proteomes" id="UP000034681"/>
    </source>
</evidence>
<dbReference type="PANTHER" id="PTHR35551">
    <property type="match status" value="1"/>
</dbReference>
<evidence type="ECO:0000256" key="1">
    <source>
        <dbReference type="SAM" id="Phobius"/>
    </source>
</evidence>
<feature type="transmembrane region" description="Helical" evidence="1">
    <location>
        <begin position="7"/>
        <end position="27"/>
    </location>
</feature>
<dbReference type="STRING" id="317619.GCA_000332315_03390"/>
<organism evidence="2 3">
    <name type="scientific">Prochlorothrix hollandica PCC 9006 = CALU 1027</name>
    <dbReference type="NCBI Taxonomy" id="317619"/>
    <lineage>
        <taxon>Bacteria</taxon>
        <taxon>Bacillati</taxon>
        <taxon>Cyanobacteriota</taxon>
        <taxon>Cyanophyceae</taxon>
        <taxon>Prochlorotrichales</taxon>
        <taxon>Prochlorotrichaceae</taxon>
        <taxon>Prochlorothrix</taxon>
    </lineage>
</organism>
<evidence type="ECO:0000313" key="2">
    <source>
        <dbReference type="EMBL" id="KKJ01049.1"/>
    </source>
</evidence>
<dbReference type="Pfam" id="PF11016">
    <property type="entry name" value="DUF2854"/>
    <property type="match status" value="1"/>
</dbReference>
<gene>
    <name evidence="2" type="ORF">PROH_01120</name>
</gene>
<comment type="caution">
    <text evidence="2">The sequence shown here is derived from an EMBL/GenBank/DDBJ whole genome shotgun (WGS) entry which is preliminary data.</text>
</comment>
<keyword evidence="1" id="KW-0812">Transmembrane</keyword>
<dbReference type="AlphaFoldDB" id="A0A0M2Q246"/>
<dbReference type="eggNOG" id="ENOG5033TEJ">
    <property type="taxonomic scope" value="Bacteria"/>
</dbReference>
<dbReference type="EMBL" id="AJTX02000002">
    <property type="protein sequence ID" value="KKJ01049.1"/>
    <property type="molecule type" value="Genomic_DNA"/>
</dbReference>